<evidence type="ECO:0000313" key="2">
    <source>
        <dbReference type="Proteomes" id="UP000008798"/>
    </source>
</evidence>
<sequence length="87" mass="10139">MLDTTKRAEIINHSSELDAEIQAKSPNHFRILSQNDLYTIFPFGKEKVLKLLNSGELPVVKIGKDYITTFKLLEKWIEEHVGEEIYY</sequence>
<evidence type="ECO:0000313" key="1">
    <source>
        <dbReference type="EMBL" id="CBK80770.1"/>
    </source>
</evidence>
<dbReference type="RefSeq" id="WP_015514338.1">
    <property type="nucleotide sequence ID" value="NC_021009.1"/>
</dbReference>
<organism evidence="1 2">
    <name type="scientific">Coprococcus catus GD/7</name>
    <dbReference type="NCBI Taxonomy" id="717962"/>
    <lineage>
        <taxon>Bacteria</taxon>
        <taxon>Bacillati</taxon>
        <taxon>Bacillota</taxon>
        <taxon>Clostridia</taxon>
        <taxon>Lachnospirales</taxon>
        <taxon>Lachnospiraceae</taxon>
        <taxon>Coprococcus</taxon>
    </lineage>
</organism>
<protein>
    <recommendedName>
        <fullName evidence="3">Helix-turn-helix domain-containing protein</fullName>
    </recommendedName>
</protein>
<dbReference type="EMBL" id="FP929038">
    <property type="protein sequence ID" value="CBK80770.1"/>
    <property type="molecule type" value="Genomic_DNA"/>
</dbReference>
<dbReference type="AlphaFoldDB" id="D4J8U9"/>
<dbReference type="KEGG" id="cct:CC1_20490"/>
<gene>
    <name evidence="1" type="ORF">CC1_20490</name>
</gene>
<evidence type="ECO:0008006" key="3">
    <source>
        <dbReference type="Google" id="ProtNLM"/>
    </source>
</evidence>
<reference evidence="1 2" key="1">
    <citation type="submission" date="2010-03" db="EMBL/GenBank/DDBJ databases">
        <title>The genome sequence of Coprococcus catus GD/7.</title>
        <authorList>
            <consortium name="metaHIT consortium -- http://www.metahit.eu/"/>
            <person name="Pajon A."/>
            <person name="Turner K."/>
            <person name="Parkhill J."/>
            <person name="Duncan S."/>
            <person name="Flint H."/>
        </authorList>
    </citation>
    <scope>NUCLEOTIDE SEQUENCE [LARGE SCALE GENOMIC DNA]</scope>
    <source>
        <strain evidence="1 2">GD/7</strain>
    </source>
</reference>
<name>D4J8U9_9FIRM</name>
<accession>D4J8U9</accession>
<dbReference type="Proteomes" id="UP000008798">
    <property type="component" value="Chromosome"/>
</dbReference>
<proteinExistence type="predicted"/>
<dbReference type="HOGENOM" id="CLU_2478005_0_0_9"/>
<reference evidence="1 2" key="2">
    <citation type="submission" date="2010-03" db="EMBL/GenBank/DDBJ databases">
        <authorList>
            <person name="Pajon A."/>
        </authorList>
    </citation>
    <scope>NUCLEOTIDE SEQUENCE [LARGE SCALE GENOMIC DNA]</scope>
    <source>
        <strain evidence="1 2">GD/7</strain>
    </source>
</reference>